<keyword evidence="6 9" id="KW-0472">Membrane</keyword>
<keyword evidence="4" id="KW-0552">Olfaction</keyword>
<organism evidence="10 11">
    <name type="scientific">Danaus chrysippus</name>
    <name type="common">African queen</name>
    <dbReference type="NCBI Taxonomy" id="151541"/>
    <lineage>
        <taxon>Eukaryota</taxon>
        <taxon>Metazoa</taxon>
        <taxon>Ecdysozoa</taxon>
        <taxon>Arthropoda</taxon>
        <taxon>Hexapoda</taxon>
        <taxon>Insecta</taxon>
        <taxon>Pterygota</taxon>
        <taxon>Neoptera</taxon>
        <taxon>Endopterygota</taxon>
        <taxon>Lepidoptera</taxon>
        <taxon>Glossata</taxon>
        <taxon>Ditrysia</taxon>
        <taxon>Papilionoidea</taxon>
        <taxon>Nymphalidae</taxon>
        <taxon>Danainae</taxon>
        <taxon>Danaini</taxon>
        <taxon>Danaina</taxon>
        <taxon>Danaus</taxon>
        <taxon>Anosia</taxon>
    </lineage>
</organism>
<comment type="subcellular location">
    <subcellularLocation>
        <location evidence="1">Membrane</location>
        <topology evidence="1">Multi-pass membrane protein</topology>
    </subcellularLocation>
</comment>
<comment type="caution">
    <text evidence="10">The sequence shown here is derived from an EMBL/GenBank/DDBJ whole genome shotgun (WGS) entry which is preliminary data.</text>
</comment>
<keyword evidence="2" id="KW-0716">Sensory transduction</keyword>
<evidence type="ECO:0000256" key="1">
    <source>
        <dbReference type="ARBA" id="ARBA00004141"/>
    </source>
</evidence>
<proteinExistence type="predicted"/>
<evidence type="ECO:0000256" key="9">
    <source>
        <dbReference type="SAM" id="Phobius"/>
    </source>
</evidence>
<gene>
    <name evidence="10" type="ORF">DCHRY22_LOCUS12866</name>
</gene>
<evidence type="ECO:0000313" key="10">
    <source>
        <dbReference type="EMBL" id="CAG9578834.1"/>
    </source>
</evidence>
<dbReference type="AlphaFoldDB" id="A0A8J2VV72"/>
<keyword evidence="7" id="KW-0675">Receptor</keyword>
<keyword evidence="11" id="KW-1185">Reference proteome</keyword>
<keyword evidence="3 9" id="KW-0812">Transmembrane</keyword>
<evidence type="ECO:0000256" key="7">
    <source>
        <dbReference type="ARBA" id="ARBA00023170"/>
    </source>
</evidence>
<keyword evidence="5 9" id="KW-1133">Transmembrane helix</keyword>
<dbReference type="GO" id="GO:0007165">
    <property type="term" value="P:signal transduction"/>
    <property type="evidence" value="ECO:0007669"/>
    <property type="project" value="UniProtKB-KW"/>
</dbReference>
<dbReference type="Proteomes" id="UP000789524">
    <property type="component" value="Unassembled WGS sequence"/>
</dbReference>
<reference evidence="10" key="1">
    <citation type="submission" date="2021-09" db="EMBL/GenBank/DDBJ databases">
        <authorList>
            <person name="Martin H S."/>
        </authorList>
    </citation>
    <scope>NUCLEOTIDE SEQUENCE</scope>
</reference>
<evidence type="ECO:0000313" key="11">
    <source>
        <dbReference type="Proteomes" id="UP000789524"/>
    </source>
</evidence>
<dbReference type="GO" id="GO:0004984">
    <property type="term" value="F:olfactory receptor activity"/>
    <property type="evidence" value="ECO:0007669"/>
    <property type="project" value="InterPro"/>
</dbReference>
<dbReference type="Pfam" id="PF02949">
    <property type="entry name" value="7tm_6"/>
    <property type="match status" value="1"/>
</dbReference>
<dbReference type="GO" id="GO:0005549">
    <property type="term" value="F:odorant binding"/>
    <property type="evidence" value="ECO:0007669"/>
    <property type="project" value="InterPro"/>
</dbReference>
<evidence type="ECO:0000256" key="5">
    <source>
        <dbReference type="ARBA" id="ARBA00022989"/>
    </source>
</evidence>
<dbReference type="EMBL" id="CAKASE010000078">
    <property type="protein sequence ID" value="CAG9578834.1"/>
    <property type="molecule type" value="Genomic_DNA"/>
</dbReference>
<feature type="transmembrane region" description="Helical" evidence="9">
    <location>
        <begin position="59"/>
        <end position="80"/>
    </location>
</feature>
<dbReference type="InterPro" id="IPR004117">
    <property type="entry name" value="7tm6_olfct_rcpt"/>
</dbReference>
<name>A0A8J2VV72_9NEOP</name>
<evidence type="ECO:0000256" key="3">
    <source>
        <dbReference type="ARBA" id="ARBA00022692"/>
    </source>
</evidence>
<evidence type="ECO:0000256" key="4">
    <source>
        <dbReference type="ARBA" id="ARBA00022725"/>
    </source>
</evidence>
<evidence type="ECO:0000256" key="6">
    <source>
        <dbReference type="ARBA" id="ARBA00023136"/>
    </source>
</evidence>
<evidence type="ECO:0000256" key="8">
    <source>
        <dbReference type="ARBA" id="ARBA00023224"/>
    </source>
</evidence>
<dbReference type="GO" id="GO:0016020">
    <property type="term" value="C:membrane"/>
    <property type="evidence" value="ECO:0007669"/>
    <property type="project" value="UniProtKB-SubCell"/>
</dbReference>
<sequence>MIFIRGQFALLHDLSSRIGGKGNHLFLSKRRDERAHGRIKECHKIHLALLRSLKDLGEFVQNILGIYFFVATLTLCSVAVQLQWIVRAAYSIYAVLRSSSSG</sequence>
<dbReference type="OrthoDB" id="7358226at2759"/>
<protein>
    <submittedName>
        <fullName evidence="10">(African queen) hypothetical protein</fullName>
    </submittedName>
</protein>
<keyword evidence="8" id="KW-0807">Transducer</keyword>
<evidence type="ECO:0000256" key="2">
    <source>
        <dbReference type="ARBA" id="ARBA00022606"/>
    </source>
</evidence>
<accession>A0A8J2VV72</accession>